<organism evidence="3 4">
    <name type="scientific">Chaetomium strumarium</name>
    <dbReference type="NCBI Taxonomy" id="1170767"/>
    <lineage>
        <taxon>Eukaryota</taxon>
        <taxon>Fungi</taxon>
        <taxon>Dikarya</taxon>
        <taxon>Ascomycota</taxon>
        <taxon>Pezizomycotina</taxon>
        <taxon>Sordariomycetes</taxon>
        <taxon>Sordariomycetidae</taxon>
        <taxon>Sordariales</taxon>
        <taxon>Chaetomiaceae</taxon>
        <taxon>Chaetomium</taxon>
    </lineage>
</organism>
<dbReference type="InterPro" id="IPR011320">
    <property type="entry name" value="RNase_H1_N"/>
</dbReference>
<comment type="caution">
    <text evidence="3">The sequence shown here is derived from an EMBL/GenBank/DDBJ whole genome shotgun (WGS) entry which is preliminary data.</text>
</comment>
<reference evidence="3" key="2">
    <citation type="submission" date="2023-06" db="EMBL/GenBank/DDBJ databases">
        <authorList>
            <consortium name="Lawrence Berkeley National Laboratory"/>
            <person name="Mondo S.J."/>
            <person name="Hensen N."/>
            <person name="Bonometti L."/>
            <person name="Westerberg I."/>
            <person name="Brannstrom I.O."/>
            <person name="Guillou S."/>
            <person name="Cros-Aarteil S."/>
            <person name="Calhoun S."/>
            <person name="Haridas S."/>
            <person name="Kuo A."/>
            <person name="Pangilinan J."/>
            <person name="Riley R."/>
            <person name="Labutti K."/>
            <person name="Andreopoulos B."/>
            <person name="Lipzen A."/>
            <person name="Chen C."/>
            <person name="Yanf M."/>
            <person name="Daum C."/>
            <person name="Ng V."/>
            <person name="Clum A."/>
            <person name="Steindorff A."/>
            <person name="Ohm R."/>
            <person name="Martin F."/>
            <person name="Silar P."/>
            <person name="Natvig D."/>
            <person name="Lalanne C."/>
            <person name="Gautier V."/>
            <person name="Ament-Velasquez S.L."/>
            <person name="Kruys A."/>
            <person name="Hutchinson M.I."/>
            <person name="Powell A.J."/>
            <person name="Barry K."/>
            <person name="Miller A.N."/>
            <person name="Grigoriev I.V."/>
            <person name="Debuchy R."/>
            <person name="Gladieux P."/>
            <person name="Thoren M.H."/>
            <person name="Johannesson H."/>
        </authorList>
    </citation>
    <scope>NUCLEOTIDE SEQUENCE</scope>
    <source>
        <strain evidence="3">CBS 333.67</strain>
    </source>
</reference>
<dbReference type="AlphaFoldDB" id="A0AAJ0H132"/>
<dbReference type="RefSeq" id="XP_062725644.1">
    <property type="nucleotide sequence ID" value="XM_062870840.1"/>
</dbReference>
<feature type="compositionally biased region" description="Polar residues" evidence="1">
    <location>
        <begin position="1"/>
        <end position="15"/>
    </location>
</feature>
<protein>
    <recommendedName>
        <fullName evidence="2">Ribonuclease H1 N-terminal domain-containing protein</fullName>
    </recommendedName>
</protein>
<evidence type="ECO:0000259" key="2">
    <source>
        <dbReference type="Pfam" id="PF01693"/>
    </source>
</evidence>
<gene>
    <name evidence="3" type="ORF">B0T15DRAFT_570549</name>
</gene>
<feature type="domain" description="Ribonuclease H1 N-terminal" evidence="2">
    <location>
        <begin position="81"/>
        <end position="104"/>
    </location>
</feature>
<evidence type="ECO:0000313" key="3">
    <source>
        <dbReference type="EMBL" id="KAK3309864.1"/>
    </source>
</evidence>
<dbReference type="InterPro" id="IPR009027">
    <property type="entry name" value="Ribosomal_bL9/RNase_H1_N"/>
</dbReference>
<dbReference type="Pfam" id="PF01693">
    <property type="entry name" value="Cauli_VI"/>
    <property type="match status" value="2"/>
</dbReference>
<dbReference type="GeneID" id="87889669"/>
<evidence type="ECO:0000313" key="4">
    <source>
        <dbReference type="Proteomes" id="UP001273166"/>
    </source>
</evidence>
<reference evidence="3" key="1">
    <citation type="journal article" date="2023" name="Mol. Phylogenet. Evol.">
        <title>Genome-scale phylogeny and comparative genomics of the fungal order Sordariales.</title>
        <authorList>
            <person name="Hensen N."/>
            <person name="Bonometti L."/>
            <person name="Westerberg I."/>
            <person name="Brannstrom I.O."/>
            <person name="Guillou S."/>
            <person name="Cros-Aarteil S."/>
            <person name="Calhoun S."/>
            <person name="Haridas S."/>
            <person name="Kuo A."/>
            <person name="Mondo S."/>
            <person name="Pangilinan J."/>
            <person name="Riley R."/>
            <person name="LaButti K."/>
            <person name="Andreopoulos B."/>
            <person name="Lipzen A."/>
            <person name="Chen C."/>
            <person name="Yan M."/>
            <person name="Daum C."/>
            <person name="Ng V."/>
            <person name="Clum A."/>
            <person name="Steindorff A."/>
            <person name="Ohm R.A."/>
            <person name="Martin F."/>
            <person name="Silar P."/>
            <person name="Natvig D.O."/>
            <person name="Lalanne C."/>
            <person name="Gautier V."/>
            <person name="Ament-Velasquez S.L."/>
            <person name="Kruys A."/>
            <person name="Hutchinson M.I."/>
            <person name="Powell A.J."/>
            <person name="Barry K."/>
            <person name="Miller A.N."/>
            <person name="Grigoriev I.V."/>
            <person name="Debuchy R."/>
            <person name="Gladieux P."/>
            <person name="Hiltunen Thoren M."/>
            <person name="Johannesson H."/>
        </authorList>
    </citation>
    <scope>NUCLEOTIDE SEQUENCE</scope>
    <source>
        <strain evidence="3">CBS 333.67</strain>
    </source>
</reference>
<feature type="domain" description="Ribonuclease H1 N-terminal" evidence="2">
    <location>
        <begin position="29"/>
        <end position="60"/>
    </location>
</feature>
<dbReference type="SUPFAM" id="SSF55658">
    <property type="entry name" value="L9 N-domain-like"/>
    <property type="match status" value="1"/>
</dbReference>
<accession>A0AAJ0H132</accession>
<name>A0AAJ0H132_9PEZI</name>
<dbReference type="EMBL" id="JAUDZG010000001">
    <property type="protein sequence ID" value="KAK3309864.1"/>
    <property type="molecule type" value="Genomic_DNA"/>
</dbReference>
<keyword evidence="4" id="KW-1185">Reference proteome</keyword>
<dbReference type="Proteomes" id="UP001273166">
    <property type="component" value="Unassembled WGS sequence"/>
</dbReference>
<sequence>MSSASRKVVSATTAEPPSKKRKMDASEQKYYAVRARFKPGVYTSWAQCQQQIAGFKGAQYAAAFAAGRSPSSATSDNKPPRFYGVAVGRKPGVHTEWSAAQEAIICTDTGEYRVRYVGFGALGLGCLHFASPRPTQLKMTKQAPENYFDVEDILSVKVKYWHFDPRLQQQFHEEKGSVEAWIAREIRDLETAPEGRPPFNRG</sequence>
<proteinExistence type="predicted"/>
<evidence type="ECO:0000256" key="1">
    <source>
        <dbReference type="SAM" id="MobiDB-lite"/>
    </source>
</evidence>
<dbReference type="Gene3D" id="3.40.970.10">
    <property type="entry name" value="Ribonuclease H1, N-terminal domain"/>
    <property type="match status" value="1"/>
</dbReference>
<feature type="region of interest" description="Disordered" evidence="1">
    <location>
        <begin position="1"/>
        <end position="26"/>
    </location>
</feature>
<dbReference type="InterPro" id="IPR037056">
    <property type="entry name" value="RNase_H1_N_sf"/>
</dbReference>